<dbReference type="PANTHER" id="PTHR11774">
    <property type="entry name" value="GERANYLGERANYL TRANSFERASE TYPE BETA SUBUNIT"/>
    <property type="match status" value="1"/>
</dbReference>
<dbReference type="AlphaFoldDB" id="A0A5B0M4T0"/>
<name>A0A5B0M4T0_PUCGR</name>
<feature type="domain" description="Prenyltransferase alpha-alpha toroid" evidence="8">
    <location>
        <begin position="12"/>
        <end position="151"/>
    </location>
</feature>
<evidence type="ECO:0000256" key="6">
    <source>
        <dbReference type="ARBA" id="ARBA00022737"/>
    </source>
</evidence>
<sequence length="152" mass="17201">MTDQPEPEQELAQPSHIRYALRHLRMLPPAYQSDDSNRITFGFFALSSLAILGGLDRLDLAERADYIHWIYRRWNPKLGGFGGAPNIDLRGLGPDEEPSDQPHLTHTYTALLILALLTLPSDETPEPESPYGNLDLPKLLQFVRDCQRPNGR</sequence>
<evidence type="ECO:0000259" key="8">
    <source>
        <dbReference type="Pfam" id="PF00432"/>
    </source>
</evidence>
<keyword evidence="6" id="KW-0677">Repeat</keyword>
<evidence type="ECO:0000313" key="9">
    <source>
        <dbReference type="EMBL" id="KAA1071223.1"/>
    </source>
</evidence>
<dbReference type="Pfam" id="PF00432">
    <property type="entry name" value="Prenyltrans"/>
    <property type="match status" value="1"/>
</dbReference>
<evidence type="ECO:0000313" key="10">
    <source>
        <dbReference type="Proteomes" id="UP000325313"/>
    </source>
</evidence>
<dbReference type="PANTHER" id="PTHR11774:SF4">
    <property type="entry name" value="GERANYLGERANYL TRANSFERASE TYPE-1 SUBUNIT BETA"/>
    <property type="match status" value="1"/>
</dbReference>
<accession>A0A5B0M4T0</accession>
<comment type="caution">
    <text evidence="9">The sequence shown here is derived from an EMBL/GenBank/DDBJ whole genome shotgun (WGS) entry which is preliminary data.</text>
</comment>
<evidence type="ECO:0000256" key="1">
    <source>
        <dbReference type="ARBA" id="ARBA00001947"/>
    </source>
</evidence>
<dbReference type="Gene3D" id="1.50.10.20">
    <property type="match status" value="1"/>
</dbReference>
<protein>
    <recommendedName>
        <fullName evidence="8">Prenyltransferase alpha-alpha toroid domain-containing protein</fullName>
    </recommendedName>
</protein>
<proteinExistence type="inferred from homology"/>
<dbReference type="InterPro" id="IPR045089">
    <property type="entry name" value="PGGT1B-like"/>
</dbReference>
<evidence type="ECO:0000256" key="3">
    <source>
        <dbReference type="ARBA" id="ARBA00022602"/>
    </source>
</evidence>
<dbReference type="InterPro" id="IPR008930">
    <property type="entry name" value="Terpenoid_cyclase/PrenylTrfase"/>
</dbReference>
<keyword evidence="5" id="KW-0479">Metal-binding</keyword>
<evidence type="ECO:0000256" key="5">
    <source>
        <dbReference type="ARBA" id="ARBA00022723"/>
    </source>
</evidence>
<keyword evidence="4" id="KW-0808">Transferase</keyword>
<evidence type="ECO:0000256" key="7">
    <source>
        <dbReference type="ARBA" id="ARBA00022833"/>
    </source>
</evidence>
<dbReference type="Proteomes" id="UP000325313">
    <property type="component" value="Unassembled WGS sequence"/>
</dbReference>
<dbReference type="GO" id="GO:0046872">
    <property type="term" value="F:metal ion binding"/>
    <property type="evidence" value="ECO:0007669"/>
    <property type="project" value="UniProtKB-KW"/>
</dbReference>
<dbReference type="InterPro" id="IPR001330">
    <property type="entry name" value="Prenyltrans"/>
</dbReference>
<evidence type="ECO:0000256" key="4">
    <source>
        <dbReference type="ARBA" id="ARBA00022679"/>
    </source>
</evidence>
<dbReference type="SUPFAM" id="SSF48239">
    <property type="entry name" value="Terpenoid cyclases/Protein prenyltransferases"/>
    <property type="match status" value="1"/>
</dbReference>
<dbReference type="GO" id="GO:0004662">
    <property type="term" value="F:CAAX-protein geranylgeranyltransferase activity"/>
    <property type="evidence" value="ECO:0007669"/>
    <property type="project" value="TreeGrafter"/>
</dbReference>
<comment type="similarity">
    <text evidence="2">Belongs to the protein prenyltransferase subunit beta family.</text>
</comment>
<keyword evidence="3" id="KW-0637">Prenyltransferase</keyword>
<organism evidence="9 10">
    <name type="scientific">Puccinia graminis f. sp. tritici</name>
    <dbReference type="NCBI Taxonomy" id="56615"/>
    <lineage>
        <taxon>Eukaryota</taxon>
        <taxon>Fungi</taxon>
        <taxon>Dikarya</taxon>
        <taxon>Basidiomycota</taxon>
        <taxon>Pucciniomycotina</taxon>
        <taxon>Pucciniomycetes</taxon>
        <taxon>Pucciniales</taxon>
        <taxon>Pucciniaceae</taxon>
        <taxon>Puccinia</taxon>
    </lineage>
</organism>
<keyword evidence="7" id="KW-0862">Zinc</keyword>
<evidence type="ECO:0000256" key="2">
    <source>
        <dbReference type="ARBA" id="ARBA00010497"/>
    </source>
</evidence>
<reference evidence="9 10" key="1">
    <citation type="submission" date="2019-05" db="EMBL/GenBank/DDBJ databases">
        <title>Emergence of the Ug99 lineage of the wheat stem rust pathogen through somatic hybridization.</title>
        <authorList>
            <person name="Li F."/>
            <person name="Upadhyaya N.M."/>
            <person name="Sperschneider J."/>
            <person name="Matny O."/>
            <person name="Nguyen-Phuc H."/>
            <person name="Mago R."/>
            <person name="Raley C."/>
            <person name="Miller M.E."/>
            <person name="Silverstein K.A.T."/>
            <person name="Henningsen E."/>
            <person name="Hirsch C.D."/>
            <person name="Visser B."/>
            <person name="Pretorius Z.A."/>
            <person name="Steffenson B.J."/>
            <person name="Schwessinger B."/>
            <person name="Dodds P.N."/>
            <person name="Figueroa M."/>
        </authorList>
    </citation>
    <scope>NUCLEOTIDE SEQUENCE [LARGE SCALE GENOMIC DNA]</scope>
    <source>
        <strain evidence="9 10">Ug99</strain>
    </source>
</reference>
<dbReference type="GO" id="GO:0005953">
    <property type="term" value="C:CAAX-protein geranylgeranyltransferase complex"/>
    <property type="evidence" value="ECO:0007669"/>
    <property type="project" value="TreeGrafter"/>
</dbReference>
<dbReference type="EMBL" id="VDEP01000479">
    <property type="protein sequence ID" value="KAA1071223.1"/>
    <property type="molecule type" value="Genomic_DNA"/>
</dbReference>
<comment type="cofactor">
    <cofactor evidence="1">
        <name>Zn(2+)</name>
        <dbReference type="ChEBI" id="CHEBI:29105"/>
    </cofactor>
</comment>
<gene>
    <name evidence="9" type="ORF">PGTUg99_020514</name>
</gene>